<evidence type="ECO:0000313" key="3">
    <source>
        <dbReference type="Proteomes" id="UP000053958"/>
    </source>
</evidence>
<feature type="region of interest" description="Disordered" evidence="1">
    <location>
        <begin position="160"/>
        <end position="204"/>
    </location>
</feature>
<dbReference type="Proteomes" id="UP000053958">
    <property type="component" value="Unassembled WGS sequence"/>
</dbReference>
<feature type="compositionally biased region" description="Polar residues" evidence="1">
    <location>
        <begin position="179"/>
        <end position="204"/>
    </location>
</feature>
<evidence type="ECO:0000256" key="1">
    <source>
        <dbReference type="SAM" id="MobiDB-lite"/>
    </source>
</evidence>
<keyword evidence="3" id="KW-1185">Reference proteome</keyword>
<protein>
    <submittedName>
        <fullName evidence="2">Uncharacterized protein</fullName>
    </submittedName>
</protein>
<comment type="caution">
    <text evidence="2">The sequence shown here is derived from an EMBL/GenBank/DDBJ whole genome shotgun (WGS) entry which is preliminary data.</text>
</comment>
<dbReference type="EMBL" id="LASV01000079">
    <property type="protein sequence ID" value="KKA23975.1"/>
    <property type="molecule type" value="Genomic_DNA"/>
</dbReference>
<sequence length="204" mass="22647">MLYFFLHLHNPEKSHQANYLVHKMPGPNEDNDTNNERTLRSVWMTVEFYNNRPITLRGNQLIIELWVRPRGKYNYAIERQTVAVILRARDTADPAVRLEAARNSPAILESSGYCRVVCNGTGFVPGRTYSFTGQVNQRLGNPSVYWSSDFGIPLGDRMVQERGSANEESDGTSDEEEQGASSNGNATGWTNGVSNGSGNADSDA</sequence>
<dbReference type="RefSeq" id="XP_013330587.1">
    <property type="nucleotide sequence ID" value="XM_013475133.1"/>
</dbReference>
<dbReference type="GeneID" id="25314308"/>
<name>A0A0F4Z0T1_RASE3</name>
<proteinExistence type="predicted"/>
<feature type="compositionally biased region" description="Acidic residues" evidence="1">
    <location>
        <begin position="167"/>
        <end position="178"/>
    </location>
</feature>
<dbReference type="AlphaFoldDB" id="A0A0F4Z0T1"/>
<accession>A0A0F4Z0T1</accession>
<organism evidence="2 3">
    <name type="scientific">Rasamsonia emersonii (strain ATCC 16479 / CBS 393.64 / IMI 116815)</name>
    <dbReference type="NCBI Taxonomy" id="1408163"/>
    <lineage>
        <taxon>Eukaryota</taxon>
        <taxon>Fungi</taxon>
        <taxon>Dikarya</taxon>
        <taxon>Ascomycota</taxon>
        <taxon>Pezizomycotina</taxon>
        <taxon>Eurotiomycetes</taxon>
        <taxon>Eurotiomycetidae</taxon>
        <taxon>Eurotiales</taxon>
        <taxon>Trichocomaceae</taxon>
        <taxon>Rasamsonia</taxon>
    </lineage>
</organism>
<reference evidence="2 3" key="1">
    <citation type="submission" date="2015-04" db="EMBL/GenBank/DDBJ databases">
        <authorList>
            <person name="Heijne W.H."/>
            <person name="Fedorova N.D."/>
            <person name="Nierman W.C."/>
            <person name="Vollebregt A.W."/>
            <person name="Zhao Z."/>
            <person name="Wu L."/>
            <person name="Kumar M."/>
            <person name="Stam H."/>
            <person name="van den Berg M.A."/>
            <person name="Pel H.J."/>
        </authorList>
    </citation>
    <scope>NUCLEOTIDE SEQUENCE [LARGE SCALE GENOMIC DNA]</scope>
    <source>
        <strain evidence="2 3">CBS 393.64</strain>
    </source>
</reference>
<gene>
    <name evidence="2" type="ORF">T310_1957</name>
</gene>
<evidence type="ECO:0000313" key="2">
    <source>
        <dbReference type="EMBL" id="KKA23975.1"/>
    </source>
</evidence>